<organism evidence="1 2">
    <name type="scientific">Coccomyxa viridis</name>
    <dbReference type="NCBI Taxonomy" id="1274662"/>
    <lineage>
        <taxon>Eukaryota</taxon>
        <taxon>Viridiplantae</taxon>
        <taxon>Chlorophyta</taxon>
        <taxon>core chlorophytes</taxon>
        <taxon>Trebouxiophyceae</taxon>
        <taxon>Trebouxiophyceae incertae sedis</taxon>
        <taxon>Coccomyxaceae</taxon>
        <taxon>Coccomyxa</taxon>
    </lineage>
</organism>
<protein>
    <submittedName>
        <fullName evidence="1">G13146 protein</fullName>
    </submittedName>
</protein>
<accession>A0ABP1GD39</accession>
<dbReference type="EMBL" id="CAXHTA020000021">
    <property type="protein sequence ID" value="CAL5229762.1"/>
    <property type="molecule type" value="Genomic_DNA"/>
</dbReference>
<proteinExistence type="predicted"/>
<reference evidence="1 2" key="1">
    <citation type="submission" date="2024-06" db="EMBL/GenBank/DDBJ databases">
        <authorList>
            <person name="Kraege A."/>
            <person name="Thomma B."/>
        </authorList>
    </citation>
    <scope>NUCLEOTIDE SEQUENCE [LARGE SCALE GENOMIC DNA]</scope>
</reference>
<dbReference type="SUPFAM" id="SSF51445">
    <property type="entry name" value="(Trans)glycosidases"/>
    <property type="match status" value="1"/>
</dbReference>
<dbReference type="Proteomes" id="UP001497392">
    <property type="component" value="Unassembled WGS sequence"/>
</dbReference>
<comment type="caution">
    <text evidence="1">The sequence shown here is derived from an EMBL/GenBank/DDBJ whole genome shotgun (WGS) entry which is preliminary data.</text>
</comment>
<dbReference type="InterPro" id="IPR017853">
    <property type="entry name" value="GH"/>
</dbReference>
<keyword evidence="2" id="KW-1185">Reference proteome</keyword>
<evidence type="ECO:0000313" key="2">
    <source>
        <dbReference type="Proteomes" id="UP001497392"/>
    </source>
</evidence>
<dbReference type="Gene3D" id="3.20.20.80">
    <property type="entry name" value="Glycosidases"/>
    <property type="match status" value="1"/>
</dbReference>
<name>A0ABP1GD39_9CHLO</name>
<dbReference type="PANTHER" id="PTHR37398">
    <property type="entry name" value="ENDO-BETA-1,4-MANNANASE"/>
    <property type="match status" value="1"/>
</dbReference>
<evidence type="ECO:0000313" key="1">
    <source>
        <dbReference type="EMBL" id="CAL5229762.1"/>
    </source>
</evidence>
<dbReference type="PANTHER" id="PTHR37398:SF3">
    <property type="entry name" value="GLYCOSIDE HYDROLASE FAMILY 5 DOMAIN-CONTAINING PROTEIN"/>
    <property type="match status" value="1"/>
</dbReference>
<sequence length="555" mass="62112">MRSADRTLGDRYALEYLLQVITPARRSPSDRRAYTSAGGRGDDRATTVISFWQTSCRFASRATAHEVAVARYSSLRAKISNVCASNTPDRAESVSKLFKEKDDTDRSAPSIPPWISGKMDCGDNLGTWMAYSLLWLCNCFCGQPTSSQDLHAVRKTAADLTERLADNEESAADASPPLFTGHINGVNIPNFKDGWDFGSVEWYEGDAPKPSTPRICFDQDTEEYYTKAFKAVKDKGGNLVRFWLFFDGRAAPRFDLSHDSLRDNVLGWDEEVAFQKDFRKLLTAAKEAKIQLLPVLWSFHALDATAYRPKTAKDKGHGRSKNQGIDGSHIGLFEAGPNPKSGEHADKFVAKILKPLVTMCENEYPGIIFAWDIFNEPEYVMSSAPDKNEVIDGMHVQLVSKIGMQTFVAKCAVGIHEAKSRATVGSAKFNYCWDSNAGSKPANNGFFTNYWSDAQLKERCNNNPQAFLDFYQVHYYKKFGDEINPAKHTIKEFIADDKQVLIGEIAVKQTELKDAKTILGNGFMGVLYWAYKENRGETEDYGAWSDIGDRLRLPS</sequence>
<gene>
    <name evidence="1" type="primary">g13146</name>
    <name evidence="1" type="ORF">VP750_LOCUS11668</name>
</gene>